<dbReference type="EMBL" id="JBHTCT010000002">
    <property type="protein sequence ID" value="MFC7363601.1"/>
    <property type="molecule type" value="Genomic_DNA"/>
</dbReference>
<sequence>MILKWNNNQGTFATGIVSGHFFWCLKTKFSNSCREESGGDANIRRKGNIGGSMILLASICSLVLFTAGILALYKLNQAWLSVTLFVFTVLASAALLVMAAILSIEWPERTGRVLESGQYTILYREDEGQLADEVRSELHQVEPKVSELLGEAPEARLTVRFSDRLLGEVADQSAGIYNWEASTATLLSGTSDWRSVLLHEYVHYRSHQYQTLHGTPRGSMPSWFEEGLAMYVQHPLAPADPDEVEISGDLREFASHKDFLAAPEHTDIYAQSYFAVAHLIERYGKEPVLLLLHSSSQDQFYARLEKLTGKSSADFSDSLMNAYRKDGKQMQETVRHFQDRLFKEDFEGAAQVLADWSAAEGSRTAKEVEDYRRILLLHAEEWKELMYSLEQKRAFRPYDMDSFDYALLAELTLLFHSERASGLVQEALTNLPEDATSSHMIRQWEEPYEQVAGTHPLQGYRALFEKELFFNQAIRAELLAKWQKEFPNEDFGERSGD</sequence>
<organism evidence="3 4">
    <name type="scientific">Bhargavaea changchunensis</name>
    <dbReference type="NCBI Taxonomy" id="2134037"/>
    <lineage>
        <taxon>Bacteria</taxon>
        <taxon>Bacillati</taxon>
        <taxon>Bacillota</taxon>
        <taxon>Bacilli</taxon>
        <taxon>Bacillales</taxon>
        <taxon>Caryophanaceae</taxon>
        <taxon>Bhargavaea</taxon>
    </lineage>
</organism>
<feature type="domain" description="Peptidase MA-like" evidence="2">
    <location>
        <begin position="193"/>
        <end position="295"/>
    </location>
</feature>
<dbReference type="InterPro" id="IPR039568">
    <property type="entry name" value="Peptidase_MA-like_dom"/>
</dbReference>
<evidence type="ECO:0000313" key="3">
    <source>
        <dbReference type="EMBL" id="MFC7363601.1"/>
    </source>
</evidence>
<evidence type="ECO:0000313" key="4">
    <source>
        <dbReference type="Proteomes" id="UP001596483"/>
    </source>
</evidence>
<keyword evidence="4" id="KW-1185">Reference proteome</keyword>
<name>A0ABW2N8K7_9BACL</name>
<protein>
    <submittedName>
        <fullName evidence="3">Peptidase MA family metallohydrolase</fullName>
    </submittedName>
</protein>
<keyword evidence="1" id="KW-0812">Transmembrane</keyword>
<reference evidence="4" key="1">
    <citation type="journal article" date="2019" name="Int. J. Syst. Evol. Microbiol.">
        <title>The Global Catalogue of Microorganisms (GCM) 10K type strain sequencing project: providing services to taxonomists for standard genome sequencing and annotation.</title>
        <authorList>
            <consortium name="The Broad Institute Genomics Platform"/>
            <consortium name="The Broad Institute Genome Sequencing Center for Infectious Disease"/>
            <person name="Wu L."/>
            <person name="Ma J."/>
        </authorList>
    </citation>
    <scope>NUCLEOTIDE SEQUENCE [LARGE SCALE GENOMIC DNA]</scope>
    <source>
        <strain evidence="4">JCM 4738</strain>
    </source>
</reference>
<comment type="caution">
    <text evidence="3">The sequence shown here is derived from an EMBL/GenBank/DDBJ whole genome shotgun (WGS) entry which is preliminary data.</text>
</comment>
<feature type="transmembrane region" description="Helical" evidence="1">
    <location>
        <begin position="53"/>
        <end position="73"/>
    </location>
</feature>
<dbReference type="Proteomes" id="UP001596483">
    <property type="component" value="Unassembled WGS sequence"/>
</dbReference>
<gene>
    <name evidence="3" type="ORF">ACFQQH_00330</name>
</gene>
<dbReference type="Pfam" id="PF13485">
    <property type="entry name" value="Peptidase_MA_2"/>
    <property type="match status" value="1"/>
</dbReference>
<proteinExistence type="predicted"/>
<accession>A0ABW2N8K7</accession>
<feature type="transmembrane region" description="Helical" evidence="1">
    <location>
        <begin position="79"/>
        <end position="102"/>
    </location>
</feature>
<evidence type="ECO:0000256" key="1">
    <source>
        <dbReference type="SAM" id="Phobius"/>
    </source>
</evidence>
<evidence type="ECO:0000259" key="2">
    <source>
        <dbReference type="Pfam" id="PF13485"/>
    </source>
</evidence>
<keyword evidence="1" id="KW-0472">Membrane</keyword>
<keyword evidence="1" id="KW-1133">Transmembrane helix</keyword>